<dbReference type="SUPFAM" id="SSF54593">
    <property type="entry name" value="Glyoxalase/Bleomycin resistance protein/Dihydroxybiphenyl dioxygenase"/>
    <property type="match status" value="1"/>
</dbReference>
<dbReference type="AlphaFoldDB" id="A0A6J6C9N1"/>
<dbReference type="InterPro" id="IPR004360">
    <property type="entry name" value="Glyas_Fos-R_dOase_dom"/>
</dbReference>
<accession>A0A6J6C9N1</accession>
<dbReference type="EMBL" id="CAEZVL010000073">
    <property type="protein sequence ID" value="CAB4629920.1"/>
    <property type="molecule type" value="Genomic_DNA"/>
</dbReference>
<organism evidence="2">
    <name type="scientific">freshwater metagenome</name>
    <dbReference type="NCBI Taxonomy" id="449393"/>
    <lineage>
        <taxon>unclassified sequences</taxon>
        <taxon>metagenomes</taxon>
        <taxon>ecological metagenomes</taxon>
    </lineage>
</organism>
<evidence type="ECO:0000313" key="2">
    <source>
        <dbReference type="EMBL" id="CAB4547747.1"/>
    </source>
</evidence>
<proteinExistence type="predicted"/>
<dbReference type="InterPro" id="IPR014710">
    <property type="entry name" value="RmlC-like_jellyroll"/>
</dbReference>
<dbReference type="InterPro" id="IPR029068">
    <property type="entry name" value="Glyas_Bleomycin-R_OHBP_Dase"/>
</dbReference>
<reference evidence="2" key="1">
    <citation type="submission" date="2020-05" db="EMBL/GenBank/DDBJ databases">
        <authorList>
            <person name="Chiriac C."/>
            <person name="Salcher M."/>
            <person name="Ghai R."/>
            <person name="Kavagutti S V."/>
        </authorList>
    </citation>
    <scope>NUCLEOTIDE SEQUENCE</scope>
</reference>
<dbReference type="InterPro" id="IPR011051">
    <property type="entry name" value="RmlC_Cupin_sf"/>
</dbReference>
<dbReference type="EMBL" id="CAEZSL010000118">
    <property type="protein sequence ID" value="CAB4547747.1"/>
    <property type="molecule type" value="Genomic_DNA"/>
</dbReference>
<sequence length="357" mass="38568">MYDKELEPVSAGVVIGCSDLAPTLTFYTEVLGFRVQTIHPADGPTHATLVGHGLRIHLQPGSTPLAVLRISLPHGSPLLHSTLTAPNGTIIECVSSTEEMIVPPLASALVITHQDGTDSWGTGRAGMMYRDLIPDRQGNSVIASSIRIDNAGPVPDYVHFHEVLFQLIFCRSGWVRVLYEDQGDSFVLGAGDCVIQPPTIRHRVLESSDNLEVLEIGYPAEHFTHADPLTQLPSIAINPERTWSGQSFIHHIASQATWTPFGEQALITDTKIHQATQGLADVCIIKADSAASWPSTFVAEKQLTFLFVLQGSATVITNENGSHAMNSGSTIVIPCGDSYSVTQSAGTEILRFNLQTQ</sequence>
<evidence type="ECO:0000313" key="4">
    <source>
        <dbReference type="EMBL" id="CAB4782719.1"/>
    </source>
</evidence>
<dbReference type="Gene3D" id="3.10.180.10">
    <property type="entry name" value="2,3-Dihydroxybiphenyl 1,2-Dioxygenase, domain 1"/>
    <property type="match status" value="1"/>
</dbReference>
<evidence type="ECO:0000313" key="5">
    <source>
        <dbReference type="EMBL" id="CAB5125783.1"/>
    </source>
</evidence>
<dbReference type="EMBL" id="CAEZZV010000120">
    <property type="protein sequence ID" value="CAB4782719.1"/>
    <property type="molecule type" value="Genomic_DNA"/>
</dbReference>
<dbReference type="SUPFAM" id="SSF51182">
    <property type="entry name" value="RmlC-like cupins"/>
    <property type="match status" value="1"/>
</dbReference>
<dbReference type="EMBL" id="CAFBRX010000096">
    <property type="protein sequence ID" value="CAB5125783.1"/>
    <property type="molecule type" value="Genomic_DNA"/>
</dbReference>
<dbReference type="Gene3D" id="2.60.120.10">
    <property type="entry name" value="Jelly Rolls"/>
    <property type="match status" value="2"/>
</dbReference>
<dbReference type="Pfam" id="PF00903">
    <property type="entry name" value="Glyoxalase"/>
    <property type="match status" value="1"/>
</dbReference>
<feature type="domain" description="Glyoxalase/fosfomycin resistance/dioxygenase" evidence="1">
    <location>
        <begin position="13"/>
        <end position="59"/>
    </location>
</feature>
<protein>
    <submittedName>
        <fullName evidence="2">Unannotated protein</fullName>
    </submittedName>
</protein>
<evidence type="ECO:0000259" key="1">
    <source>
        <dbReference type="Pfam" id="PF00903"/>
    </source>
</evidence>
<dbReference type="CDD" id="cd06587">
    <property type="entry name" value="VOC"/>
    <property type="match status" value="1"/>
</dbReference>
<gene>
    <name evidence="2" type="ORF">UFOPK1421_01063</name>
    <name evidence="3" type="ORF">UFOPK1960_00610</name>
    <name evidence="4" type="ORF">UFOPK2921_00960</name>
    <name evidence="5" type="ORF">UFOPK4422_00992</name>
</gene>
<name>A0A6J6C9N1_9ZZZZ</name>
<evidence type="ECO:0000313" key="3">
    <source>
        <dbReference type="EMBL" id="CAB4629920.1"/>
    </source>
</evidence>